<feature type="region of interest" description="Disordered" evidence="1">
    <location>
        <begin position="645"/>
        <end position="725"/>
    </location>
</feature>
<dbReference type="AlphaFoldDB" id="A0A6P8NPE1"/>
<keyword evidence="3" id="KW-1185">Reference proteome</keyword>
<feature type="compositionally biased region" description="Acidic residues" evidence="1">
    <location>
        <begin position="708"/>
        <end position="718"/>
    </location>
</feature>
<protein>
    <submittedName>
        <fullName evidence="4">Uncharacterized protein LOC117214321</fullName>
    </submittedName>
</protein>
<evidence type="ECO:0000256" key="1">
    <source>
        <dbReference type="SAM" id="MobiDB-lite"/>
    </source>
</evidence>
<dbReference type="RefSeq" id="XP_033316212.1">
    <property type="nucleotide sequence ID" value="XM_033460321.1"/>
</dbReference>
<dbReference type="KEGG" id="bbif:117214321"/>
<feature type="signal peptide" evidence="2">
    <location>
        <begin position="1"/>
        <end position="21"/>
    </location>
</feature>
<feature type="chain" id="PRO_5027709797" evidence="2">
    <location>
        <begin position="22"/>
        <end position="725"/>
    </location>
</feature>
<gene>
    <name evidence="4" type="primary">LOC117214321</name>
</gene>
<dbReference type="Proteomes" id="UP000515164">
    <property type="component" value="Unplaced"/>
</dbReference>
<dbReference type="GeneID" id="117214321"/>
<evidence type="ECO:0000313" key="3">
    <source>
        <dbReference type="Proteomes" id="UP000515164"/>
    </source>
</evidence>
<evidence type="ECO:0000256" key="2">
    <source>
        <dbReference type="SAM" id="SignalP"/>
    </source>
</evidence>
<feature type="region of interest" description="Disordered" evidence="1">
    <location>
        <begin position="320"/>
        <end position="342"/>
    </location>
</feature>
<feature type="region of interest" description="Disordered" evidence="1">
    <location>
        <begin position="65"/>
        <end position="92"/>
    </location>
</feature>
<organism evidence="3 4">
    <name type="scientific">Bombus bifarius</name>
    <dbReference type="NCBI Taxonomy" id="103933"/>
    <lineage>
        <taxon>Eukaryota</taxon>
        <taxon>Metazoa</taxon>
        <taxon>Ecdysozoa</taxon>
        <taxon>Arthropoda</taxon>
        <taxon>Hexapoda</taxon>
        <taxon>Insecta</taxon>
        <taxon>Pterygota</taxon>
        <taxon>Neoptera</taxon>
        <taxon>Endopterygota</taxon>
        <taxon>Hymenoptera</taxon>
        <taxon>Apocrita</taxon>
        <taxon>Aculeata</taxon>
        <taxon>Apoidea</taxon>
        <taxon>Anthophila</taxon>
        <taxon>Apidae</taxon>
        <taxon>Bombus</taxon>
        <taxon>Pyrobombus</taxon>
    </lineage>
</organism>
<evidence type="ECO:0000313" key="4">
    <source>
        <dbReference type="RefSeq" id="XP_033316212.1"/>
    </source>
</evidence>
<reference evidence="4" key="1">
    <citation type="submission" date="2025-08" db="UniProtKB">
        <authorList>
            <consortium name="RefSeq"/>
        </authorList>
    </citation>
    <scope>IDENTIFICATION</scope>
    <source>
        <tissue evidence="4">Muscle</tissue>
    </source>
</reference>
<feature type="compositionally biased region" description="Low complexity" evidence="1">
    <location>
        <begin position="68"/>
        <end position="77"/>
    </location>
</feature>
<sequence length="725" mass="83814">MFERSFRRLLLLCLFLNAISGSPQLRRWDEEEQTRNLRHASCPSCRRERPDTLVSWDTSRREYHGLEPESSPWQSSEPFRRNPIFQQPYNSPFNDPYDRASYDRAIRSRGTPPVTKSTATCKRENPFTIGRDFDFDVAPSQTTSIHSINNPASSYQSHFPVSRTPNRTPYRKPNFYDLIKDQSDLVPSSKLYADYGLTNSESSMNNFKRQSSALANDEEDLRNLGAGKEFSVSTGPDKYFGDYGLSSSQSDFGHPKKPSNFGMRKDFETSFNNEPSSNNFRRPSGLSISNEEYFRNFGTKKDFGMGKYLPGSNNEPYFNHIRRPSSLSSDNEDLGNFRSKKDFGMSSRSDRYFSDSFIHGNPMSQSSSKTQVNQYFKVQPNQHFKTETIQYPKTEFNQYSKVQPSPYITPEPIRYSKPEPIQYTKPEPVQYTKPEPVQYTKPEPVQYTKPEPVQYTKPEPVQYTKPEPVQYTKPEPVQYTKPEPVQYSKPELVQYTKPEPMQYFKPESNQYFKAQTNQYSKAQTNQYSKAEHTQYPKIQSNQQSAMGNPRIPYEREPKVVRSQFVQSQRTQTSDDSRQIYAPEVKHSSYDIPGELNVFRTTQKVVGDGVEIVNSSRWEKQLEKHEDQESYEIDENGEQMGAEMVEQMDDSYQGNEQVESREAMQQQEIKRKGDITSEDNNSRDKNGFSGNRSLGEDSPKTRLMQMETIGDDDVSEESTIETMSGV</sequence>
<feature type="region of interest" description="Disordered" evidence="1">
    <location>
        <begin position="402"/>
        <end position="482"/>
    </location>
</feature>
<accession>A0A6P8NPE1</accession>
<feature type="region of interest" description="Disordered" evidence="1">
    <location>
        <begin position="147"/>
        <end position="167"/>
    </location>
</feature>
<proteinExistence type="predicted"/>
<name>A0A6P8NPE1_9HYME</name>
<feature type="compositionally biased region" description="Basic and acidic residues" evidence="1">
    <location>
        <begin position="657"/>
        <end position="685"/>
    </location>
</feature>
<keyword evidence="2" id="KW-0732">Signal</keyword>